<dbReference type="EMBL" id="JBBPBN010000053">
    <property type="protein sequence ID" value="KAK8990786.1"/>
    <property type="molecule type" value="Genomic_DNA"/>
</dbReference>
<gene>
    <name evidence="1" type="ORF">V6N11_028747</name>
</gene>
<accession>A0ABR2PQP6</accession>
<sequence>MGRRFLNLLAKGIYLVRWNYDSCMEQRLVVQHLRDRLKERGSRYEAMGVSQVDHKEHAAIVDDSQVYVQ</sequence>
<comment type="caution">
    <text evidence="1">The sequence shown here is derived from an EMBL/GenBank/DDBJ whole genome shotgun (WGS) entry which is preliminary data.</text>
</comment>
<evidence type="ECO:0000313" key="1">
    <source>
        <dbReference type="EMBL" id="KAK8990786.1"/>
    </source>
</evidence>
<reference evidence="1 2" key="1">
    <citation type="journal article" date="2024" name="G3 (Bethesda)">
        <title>Genome assembly of Hibiscus sabdariffa L. provides insights into metabolisms of medicinal natural products.</title>
        <authorList>
            <person name="Kim T."/>
        </authorList>
    </citation>
    <scope>NUCLEOTIDE SEQUENCE [LARGE SCALE GENOMIC DNA]</scope>
    <source>
        <strain evidence="1">TK-2024</strain>
        <tissue evidence="1">Old leaves</tissue>
    </source>
</reference>
<evidence type="ECO:0000313" key="2">
    <source>
        <dbReference type="Proteomes" id="UP001396334"/>
    </source>
</evidence>
<proteinExistence type="predicted"/>
<protein>
    <submittedName>
        <fullName evidence="1">Uncharacterized protein</fullName>
    </submittedName>
</protein>
<keyword evidence="2" id="KW-1185">Reference proteome</keyword>
<organism evidence="1 2">
    <name type="scientific">Hibiscus sabdariffa</name>
    <name type="common">roselle</name>
    <dbReference type="NCBI Taxonomy" id="183260"/>
    <lineage>
        <taxon>Eukaryota</taxon>
        <taxon>Viridiplantae</taxon>
        <taxon>Streptophyta</taxon>
        <taxon>Embryophyta</taxon>
        <taxon>Tracheophyta</taxon>
        <taxon>Spermatophyta</taxon>
        <taxon>Magnoliopsida</taxon>
        <taxon>eudicotyledons</taxon>
        <taxon>Gunneridae</taxon>
        <taxon>Pentapetalae</taxon>
        <taxon>rosids</taxon>
        <taxon>malvids</taxon>
        <taxon>Malvales</taxon>
        <taxon>Malvaceae</taxon>
        <taxon>Malvoideae</taxon>
        <taxon>Hibiscus</taxon>
    </lineage>
</organism>
<dbReference type="Proteomes" id="UP001396334">
    <property type="component" value="Unassembled WGS sequence"/>
</dbReference>
<name>A0ABR2PQP6_9ROSI</name>